<keyword evidence="3" id="KW-1185">Reference proteome</keyword>
<comment type="caution">
    <text evidence="2">The sequence shown here is derived from an EMBL/GenBank/DDBJ whole genome shotgun (WGS) entry which is preliminary data.</text>
</comment>
<evidence type="ECO:0000313" key="2">
    <source>
        <dbReference type="EMBL" id="MBE1613074.1"/>
    </source>
</evidence>
<keyword evidence="2" id="KW-0238">DNA-binding</keyword>
<dbReference type="GO" id="GO:0003700">
    <property type="term" value="F:DNA-binding transcription factor activity"/>
    <property type="evidence" value="ECO:0007669"/>
    <property type="project" value="InterPro"/>
</dbReference>
<accession>A0A927N6P0</accession>
<dbReference type="GO" id="GO:0003677">
    <property type="term" value="F:DNA binding"/>
    <property type="evidence" value="ECO:0007669"/>
    <property type="project" value="UniProtKB-KW"/>
</dbReference>
<evidence type="ECO:0000313" key="3">
    <source>
        <dbReference type="Proteomes" id="UP000638648"/>
    </source>
</evidence>
<dbReference type="SUPFAM" id="SSF46785">
    <property type="entry name" value="Winged helix' DNA-binding domain"/>
    <property type="match status" value="1"/>
</dbReference>
<dbReference type="Gene3D" id="1.10.10.10">
    <property type="entry name" value="Winged helix-like DNA-binding domain superfamily/Winged helix DNA-binding domain"/>
    <property type="match status" value="1"/>
</dbReference>
<dbReference type="GO" id="GO:0006950">
    <property type="term" value="P:response to stress"/>
    <property type="evidence" value="ECO:0007669"/>
    <property type="project" value="TreeGrafter"/>
</dbReference>
<feature type="domain" description="HTH marR-type" evidence="1">
    <location>
        <begin position="3"/>
        <end position="135"/>
    </location>
</feature>
<proteinExistence type="predicted"/>
<reference evidence="2" key="1">
    <citation type="submission" date="2020-10" db="EMBL/GenBank/DDBJ databases">
        <title>Sequencing the genomes of 1000 actinobacteria strains.</title>
        <authorList>
            <person name="Klenk H.-P."/>
        </authorList>
    </citation>
    <scope>NUCLEOTIDE SEQUENCE</scope>
    <source>
        <strain evidence="2">DSM 45354</strain>
    </source>
</reference>
<dbReference type="PRINTS" id="PR00598">
    <property type="entry name" value="HTHMARR"/>
</dbReference>
<dbReference type="RefSeq" id="WP_192756001.1">
    <property type="nucleotide sequence ID" value="NZ_BAABJL010000128.1"/>
</dbReference>
<name>A0A927N6P0_9ACTN</name>
<dbReference type="SMART" id="SM00347">
    <property type="entry name" value="HTH_MARR"/>
    <property type="match status" value="1"/>
</dbReference>
<evidence type="ECO:0000259" key="1">
    <source>
        <dbReference type="PROSITE" id="PS50995"/>
    </source>
</evidence>
<dbReference type="Proteomes" id="UP000638648">
    <property type="component" value="Unassembled WGS sequence"/>
</dbReference>
<sequence length="138" mass="15615">MERQDLGALFARITRRLIDAETPLLAARDLKMWDYVVLSQLAQQEAPTQLALAQAIAYDKTRLIRLLDDLEGEGLLVREADPTDRRARIVRLTPAGERRLAQARADIRAMEEELLGELSDRERKTLLSVLQRLAGEPA</sequence>
<dbReference type="InterPro" id="IPR036390">
    <property type="entry name" value="WH_DNA-bd_sf"/>
</dbReference>
<dbReference type="PANTHER" id="PTHR33164">
    <property type="entry name" value="TRANSCRIPTIONAL REGULATOR, MARR FAMILY"/>
    <property type="match status" value="1"/>
</dbReference>
<dbReference type="EMBL" id="JADBEM010000001">
    <property type="protein sequence ID" value="MBE1613074.1"/>
    <property type="molecule type" value="Genomic_DNA"/>
</dbReference>
<dbReference type="PROSITE" id="PS50995">
    <property type="entry name" value="HTH_MARR_2"/>
    <property type="match status" value="1"/>
</dbReference>
<gene>
    <name evidence="2" type="ORF">HEB94_009922</name>
</gene>
<protein>
    <submittedName>
        <fullName evidence="2">DNA-binding MarR family transcriptional regulator</fullName>
    </submittedName>
</protein>
<dbReference type="PANTHER" id="PTHR33164:SF43">
    <property type="entry name" value="HTH-TYPE TRANSCRIPTIONAL REPRESSOR YETL"/>
    <property type="match status" value="1"/>
</dbReference>
<organism evidence="2 3">
    <name type="scientific">Actinopolymorpha pittospori</name>
    <dbReference type="NCBI Taxonomy" id="648752"/>
    <lineage>
        <taxon>Bacteria</taxon>
        <taxon>Bacillati</taxon>
        <taxon>Actinomycetota</taxon>
        <taxon>Actinomycetes</taxon>
        <taxon>Propionibacteriales</taxon>
        <taxon>Actinopolymorphaceae</taxon>
        <taxon>Actinopolymorpha</taxon>
    </lineage>
</organism>
<dbReference type="AlphaFoldDB" id="A0A927N6P0"/>
<dbReference type="InterPro" id="IPR000835">
    <property type="entry name" value="HTH_MarR-typ"/>
</dbReference>
<dbReference type="Pfam" id="PF01047">
    <property type="entry name" value="MarR"/>
    <property type="match status" value="1"/>
</dbReference>
<dbReference type="InterPro" id="IPR039422">
    <property type="entry name" value="MarR/SlyA-like"/>
</dbReference>
<dbReference type="InterPro" id="IPR036388">
    <property type="entry name" value="WH-like_DNA-bd_sf"/>
</dbReference>